<reference evidence="1 2" key="1">
    <citation type="submission" date="2015-09" db="EMBL/GenBank/DDBJ databases">
        <title>Genome announcement of multiple Pseudomonas syringae strains.</title>
        <authorList>
            <person name="Thakur S."/>
            <person name="Wang P.W."/>
            <person name="Gong Y."/>
            <person name="Weir B.S."/>
            <person name="Guttman D.S."/>
        </authorList>
    </citation>
    <scope>NUCLEOTIDE SEQUENCE [LARGE SCALE GENOMIC DNA]</scope>
    <source>
        <strain evidence="1 2">ICMP3963</strain>
    </source>
</reference>
<dbReference type="PATRIC" id="fig|251703.9.peg.1438"/>
<dbReference type="Pfam" id="PF07865">
    <property type="entry name" value="DUF1652"/>
    <property type="match status" value="1"/>
</dbReference>
<protein>
    <submittedName>
        <fullName evidence="1">Prophage PssSM-02, Orf25</fullName>
    </submittedName>
</protein>
<evidence type="ECO:0000313" key="1">
    <source>
        <dbReference type="EMBL" id="KPZ11832.1"/>
    </source>
</evidence>
<organism evidence="1 2">
    <name type="scientific">Pseudomonas syringae pv. viburni</name>
    <dbReference type="NCBI Taxonomy" id="251703"/>
    <lineage>
        <taxon>Bacteria</taxon>
        <taxon>Pseudomonadati</taxon>
        <taxon>Pseudomonadota</taxon>
        <taxon>Gammaproteobacteria</taxon>
        <taxon>Pseudomonadales</taxon>
        <taxon>Pseudomonadaceae</taxon>
        <taxon>Pseudomonas</taxon>
    </lineage>
</organism>
<dbReference type="InterPro" id="IPR012448">
    <property type="entry name" value="DUF1652"/>
</dbReference>
<dbReference type="RefSeq" id="WP_044421783.1">
    <property type="nucleotide sequence ID" value="NZ_JYHK01000026.1"/>
</dbReference>
<gene>
    <name evidence="1" type="ORF">ALO40_100893</name>
</gene>
<name>A0A0Q0D3E4_9PSED</name>
<dbReference type="AlphaFoldDB" id="A0A0Q0D3E4"/>
<proteinExistence type="predicted"/>
<comment type="caution">
    <text evidence="1">The sequence shown here is derived from an EMBL/GenBank/DDBJ whole genome shotgun (WGS) entry which is preliminary data.</text>
</comment>
<dbReference type="Proteomes" id="UP000050317">
    <property type="component" value="Unassembled WGS sequence"/>
</dbReference>
<sequence length="85" mass="9459">MTSSVDLRPIIEAAFLPMTCVCDFAPGGSMTIRIFNPATEGEEFTVTGIDTTALITIRDIVALVLEVKSEMRLRRSASYLHPKWR</sequence>
<evidence type="ECO:0000313" key="2">
    <source>
        <dbReference type="Proteomes" id="UP000050317"/>
    </source>
</evidence>
<dbReference type="EMBL" id="LJRR01000345">
    <property type="protein sequence ID" value="KPZ11832.1"/>
    <property type="molecule type" value="Genomic_DNA"/>
</dbReference>
<accession>A0A0Q0D3E4</accession>